<evidence type="ECO:0000313" key="1">
    <source>
        <dbReference type="EMBL" id="CAB3400140.1"/>
    </source>
</evidence>
<dbReference type="EMBL" id="CADEPM010000002">
    <property type="protein sequence ID" value="CAB3400140.1"/>
    <property type="molecule type" value="Genomic_DNA"/>
</dbReference>
<protein>
    <submittedName>
        <fullName evidence="1">Uncharacterized protein</fullName>
    </submittedName>
</protein>
<name>A0A8S1EGT3_9PELO</name>
<keyword evidence="2" id="KW-1185">Reference proteome</keyword>
<gene>
    <name evidence="1" type="ORF">CBOVIS_LOCUS3141</name>
</gene>
<reference evidence="1 2" key="1">
    <citation type="submission" date="2020-04" db="EMBL/GenBank/DDBJ databases">
        <authorList>
            <person name="Laetsch R D."/>
            <person name="Stevens L."/>
            <person name="Kumar S."/>
            <person name="Blaxter L. M."/>
        </authorList>
    </citation>
    <scope>NUCLEOTIDE SEQUENCE [LARGE SCALE GENOMIC DNA]</scope>
</reference>
<accession>A0A8S1EGT3</accession>
<dbReference type="Proteomes" id="UP000494206">
    <property type="component" value="Unassembled WGS sequence"/>
</dbReference>
<dbReference type="AlphaFoldDB" id="A0A8S1EGT3"/>
<sequence>MPSKTNGQDFEEEWSKIKNGELIIKWYYFPTATNLHVKIADIKAMKVSCQLRHYAKNWGADSWTWWSCDMKRNFRSKPDGFYNVWVDTGETFKKGFTVRDVRSFVLAIRKYSAPDLQIIFRD</sequence>
<dbReference type="OrthoDB" id="10001099at2759"/>
<organism evidence="1 2">
    <name type="scientific">Caenorhabditis bovis</name>
    <dbReference type="NCBI Taxonomy" id="2654633"/>
    <lineage>
        <taxon>Eukaryota</taxon>
        <taxon>Metazoa</taxon>
        <taxon>Ecdysozoa</taxon>
        <taxon>Nematoda</taxon>
        <taxon>Chromadorea</taxon>
        <taxon>Rhabditida</taxon>
        <taxon>Rhabditina</taxon>
        <taxon>Rhabditomorpha</taxon>
        <taxon>Rhabditoidea</taxon>
        <taxon>Rhabditidae</taxon>
        <taxon>Peloderinae</taxon>
        <taxon>Caenorhabditis</taxon>
    </lineage>
</organism>
<dbReference type="PANTHER" id="PTHR35373:SF3">
    <property type="entry name" value="ACTIVATOR OF HSP90 ATPASE HOMOLOG 1-LIKE PROTEIN"/>
    <property type="match status" value="1"/>
</dbReference>
<comment type="caution">
    <text evidence="1">The sequence shown here is derived from an EMBL/GenBank/DDBJ whole genome shotgun (WGS) entry which is preliminary data.</text>
</comment>
<proteinExistence type="predicted"/>
<dbReference type="PANTHER" id="PTHR35373">
    <property type="entry name" value="PROTEIN CBG16894"/>
    <property type="match status" value="1"/>
</dbReference>
<evidence type="ECO:0000313" key="2">
    <source>
        <dbReference type="Proteomes" id="UP000494206"/>
    </source>
</evidence>